<dbReference type="SUPFAM" id="SSF111331">
    <property type="entry name" value="NAD kinase/diacylglycerol kinase-like"/>
    <property type="match status" value="1"/>
</dbReference>
<evidence type="ECO:0000259" key="1">
    <source>
        <dbReference type="Pfam" id="PF19279"/>
    </source>
</evidence>
<dbReference type="Pfam" id="PF19279">
    <property type="entry name" value="YegS_C"/>
    <property type="match status" value="1"/>
</dbReference>
<evidence type="ECO:0000313" key="2">
    <source>
        <dbReference type="EMBL" id="MPM75466.1"/>
    </source>
</evidence>
<dbReference type="EMBL" id="VSSQ01026643">
    <property type="protein sequence ID" value="MPM75466.1"/>
    <property type="molecule type" value="Genomic_DNA"/>
</dbReference>
<dbReference type="EC" id="2.7.1.107" evidence="2"/>
<dbReference type="AlphaFoldDB" id="A0A645CES6"/>
<dbReference type="GO" id="GO:0005886">
    <property type="term" value="C:plasma membrane"/>
    <property type="evidence" value="ECO:0007669"/>
    <property type="project" value="TreeGrafter"/>
</dbReference>
<dbReference type="PANTHER" id="PTHR12358:SF106">
    <property type="entry name" value="LIPID KINASE YEGS"/>
    <property type="match status" value="1"/>
</dbReference>
<dbReference type="InterPro" id="IPR045540">
    <property type="entry name" value="YegS/DAGK_C"/>
</dbReference>
<keyword evidence="2" id="KW-0418">Kinase</keyword>
<accession>A0A645CES6</accession>
<proteinExistence type="predicted"/>
<dbReference type="InterPro" id="IPR005218">
    <property type="entry name" value="Diacylglycerol/lipid_kinase"/>
</dbReference>
<protein>
    <submittedName>
        <fullName evidence="2">Diacylglycerol kinase</fullName>
        <ecNumber evidence="2">2.7.1.107</ecNumber>
    </submittedName>
</protein>
<dbReference type="NCBIfam" id="TIGR00147">
    <property type="entry name" value="YegS/Rv2252/BmrU family lipid kinase"/>
    <property type="match status" value="1"/>
</dbReference>
<sequence length="184" mass="20158">MITDGEIINVDAGTVNGTYFVNVCSAGLLAEVAYKTDIGMKNSLGKMAYYLKGFEEIPKLKPIAMRMEYDDKVIDDNFYLFLVLNGRSAGGFLRLAPYASVCDGLLDVIAIKAANITNVINLVLKVLKGEHTSDPNIYHFQTDNLKISSNQIFESDIDGERGPVFPLSIGVKKGDIKVFIPSRG</sequence>
<dbReference type="Gene3D" id="2.60.200.40">
    <property type="match status" value="1"/>
</dbReference>
<gene>
    <name evidence="2" type="primary">dagK_25</name>
    <name evidence="2" type="ORF">SDC9_122459</name>
</gene>
<dbReference type="GO" id="GO:0008654">
    <property type="term" value="P:phospholipid biosynthetic process"/>
    <property type="evidence" value="ECO:0007669"/>
    <property type="project" value="InterPro"/>
</dbReference>
<dbReference type="GO" id="GO:0005524">
    <property type="term" value="F:ATP binding"/>
    <property type="evidence" value="ECO:0007669"/>
    <property type="project" value="InterPro"/>
</dbReference>
<name>A0A645CES6_9ZZZZ</name>
<dbReference type="PANTHER" id="PTHR12358">
    <property type="entry name" value="SPHINGOSINE KINASE"/>
    <property type="match status" value="1"/>
</dbReference>
<organism evidence="2">
    <name type="scientific">bioreactor metagenome</name>
    <dbReference type="NCBI Taxonomy" id="1076179"/>
    <lineage>
        <taxon>unclassified sequences</taxon>
        <taxon>metagenomes</taxon>
        <taxon>ecological metagenomes</taxon>
    </lineage>
</organism>
<dbReference type="InterPro" id="IPR050187">
    <property type="entry name" value="Lipid_Phosphate_FormReg"/>
</dbReference>
<dbReference type="InterPro" id="IPR016064">
    <property type="entry name" value="NAD/diacylglycerol_kinase_sf"/>
</dbReference>
<comment type="caution">
    <text evidence="2">The sequence shown here is derived from an EMBL/GenBank/DDBJ whole genome shotgun (WGS) entry which is preliminary data.</text>
</comment>
<keyword evidence="2" id="KW-0808">Transferase</keyword>
<reference evidence="2" key="1">
    <citation type="submission" date="2019-08" db="EMBL/GenBank/DDBJ databases">
        <authorList>
            <person name="Kucharzyk K."/>
            <person name="Murdoch R.W."/>
            <person name="Higgins S."/>
            <person name="Loffler F."/>
        </authorList>
    </citation>
    <scope>NUCLEOTIDE SEQUENCE</scope>
</reference>
<dbReference type="GO" id="GO:0004143">
    <property type="term" value="F:ATP-dependent diacylglycerol kinase activity"/>
    <property type="evidence" value="ECO:0007669"/>
    <property type="project" value="UniProtKB-EC"/>
</dbReference>
<feature type="domain" description="YegS/DAGK C-terminal" evidence="1">
    <location>
        <begin position="23"/>
        <end position="179"/>
    </location>
</feature>